<evidence type="ECO:0000313" key="2">
    <source>
        <dbReference type="EMBL" id="CAG9815539.1"/>
    </source>
</evidence>
<dbReference type="OrthoDB" id="6783200at2759"/>
<feature type="compositionally biased region" description="Basic and acidic residues" evidence="1">
    <location>
        <begin position="69"/>
        <end position="91"/>
    </location>
</feature>
<sequence length="270" mass="31623">MNKKQHMEMETLIADTPNTHKKIKELATQMEKVTELMNRKIVTEWLEARKMEPVEKMTIDVDTQTGTDIPHDRGLGNHTSELEDERRDIRTRQKTLDKLEEKLEAKRKTLEERESRLRKQESDLTARKEITISTCATCNSKREVRGENICQSLEGIDTYEKWLGIANKEWGEELFQNTEIKVGNPLDTKTSTVKVVLIEPTDKKMERSIQHLYREKYPELMETTDHFAVLEISSRWKLKQNDSTVQKIINPLVRTVAYLIHHIYYSALAL</sequence>
<proteinExistence type="predicted"/>
<accession>A0A9N9X1E8</accession>
<name>A0A9N9X1E8_PHACE</name>
<keyword evidence="3" id="KW-1185">Reference proteome</keyword>
<evidence type="ECO:0000313" key="3">
    <source>
        <dbReference type="Proteomes" id="UP001153737"/>
    </source>
</evidence>
<gene>
    <name evidence="2" type="ORF">PHAECO_LOCUS3205</name>
</gene>
<organism evidence="2 3">
    <name type="scientific">Phaedon cochleariae</name>
    <name type="common">Mustard beetle</name>
    <dbReference type="NCBI Taxonomy" id="80249"/>
    <lineage>
        <taxon>Eukaryota</taxon>
        <taxon>Metazoa</taxon>
        <taxon>Ecdysozoa</taxon>
        <taxon>Arthropoda</taxon>
        <taxon>Hexapoda</taxon>
        <taxon>Insecta</taxon>
        <taxon>Pterygota</taxon>
        <taxon>Neoptera</taxon>
        <taxon>Endopterygota</taxon>
        <taxon>Coleoptera</taxon>
        <taxon>Polyphaga</taxon>
        <taxon>Cucujiformia</taxon>
        <taxon>Chrysomeloidea</taxon>
        <taxon>Chrysomelidae</taxon>
        <taxon>Chrysomelinae</taxon>
        <taxon>Chrysomelini</taxon>
        <taxon>Phaedon</taxon>
    </lineage>
</organism>
<reference evidence="2" key="1">
    <citation type="submission" date="2022-01" db="EMBL/GenBank/DDBJ databases">
        <authorList>
            <person name="King R."/>
        </authorList>
    </citation>
    <scope>NUCLEOTIDE SEQUENCE</scope>
</reference>
<evidence type="ECO:0000256" key="1">
    <source>
        <dbReference type="SAM" id="MobiDB-lite"/>
    </source>
</evidence>
<dbReference type="Proteomes" id="UP001153737">
    <property type="component" value="Chromosome 12"/>
</dbReference>
<feature type="region of interest" description="Disordered" evidence="1">
    <location>
        <begin position="64"/>
        <end position="91"/>
    </location>
</feature>
<dbReference type="AlphaFoldDB" id="A0A9N9X1E8"/>
<reference evidence="2" key="2">
    <citation type="submission" date="2022-10" db="EMBL/GenBank/DDBJ databases">
        <authorList>
            <consortium name="ENA_rothamsted_submissions"/>
            <consortium name="culmorum"/>
            <person name="King R."/>
        </authorList>
    </citation>
    <scope>NUCLEOTIDE SEQUENCE</scope>
</reference>
<protein>
    <submittedName>
        <fullName evidence="2">Uncharacterized protein</fullName>
    </submittedName>
</protein>
<dbReference type="EMBL" id="OU896718">
    <property type="protein sequence ID" value="CAG9815539.1"/>
    <property type="molecule type" value="Genomic_DNA"/>
</dbReference>